<dbReference type="EMBL" id="BGZK01001094">
    <property type="protein sequence ID" value="GBP71030.1"/>
    <property type="molecule type" value="Genomic_DNA"/>
</dbReference>
<protein>
    <submittedName>
        <fullName evidence="1">Uncharacterized protein</fullName>
    </submittedName>
</protein>
<evidence type="ECO:0000313" key="2">
    <source>
        <dbReference type="Proteomes" id="UP000299102"/>
    </source>
</evidence>
<reference evidence="1 2" key="1">
    <citation type="journal article" date="2019" name="Commun. Biol.">
        <title>The bagworm genome reveals a unique fibroin gene that provides high tensile strength.</title>
        <authorList>
            <person name="Kono N."/>
            <person name="Nakamura H."/>
            <person name="Ohtoshi R."/>
            <person name="Tomita M."/>
            <person name="Numata K."/>
            <person name="Arakawa K."/>
        </authorList>
    </citation>
    <scope>NUCLEOTIDE SEQUENCE [LARGE SCALE GENOMIC DNA]</scope>
</reference>
<keyword evidence="2" id="KW-1185">Reference proteome</keyword>
<organism evidence="1 2">
    <name type="scientific">Eumeta variegata</name>
    <name type="common">Bagworm moth</name>
    <name type="synonym">Eumeta japonica</name>
    <dbReference type="NCBI Taxonomy" id="151549"/>
    <lineage>
        <taxon>Eukaryota</taxon>
        <taxon>Metazoa</taxon>
        <taxon>Ecdysozoa</taxon>
        <taxon>Arthropoda</taxon>
        <taxon>Hexapoda</taxon>
        <taxon>Insecta</taxon>
        <taxon>Pterygota</taxon>
        <taxon>Neoptera</taxon>
        <taxon>Endopterygota</taxon>
        <taxon>Lepidoptera</taxon>
        <taxon>Glossata</taxon>
        <taxon>Ditrysia</taxon>
        <taxon>Tineoidea</taxon>
        <taxon>Psychidae</taxon>
        <taxon>Oiketicinae</taxon>
        <taxon>Eumeta</taxon>
    </lineage>
</organism>
<name>A0A4C1Y6A2_EUMVA</name>
<evidence type="ECO:0000313" key="1">
    <source>
        <dbReference type="EMBL" id="GBP71030.1"/>
    </source>
</evidence>
<comment type="caution">
    <text evidence="1">The sequence shown here is derived from an EMBL/GenBank/DDBJ whole genome shotgun (WGS) entry which is preliminary data.</text>
</comment>
<proteinExistence type="predicted"/>
<accession>A0A4C1Y6A2</accession>
<sequence length="166" mass="18521">MVAPLQELKSLGEIKKVAPRFGRHVSWQSRRLLSCCGDDHGQRGGLEAAPEFEKHYGSEVLMHASVMRSLRPDTTKAAGKHLDGRHRSLSMVYARAIEFRATAGERSTRCPELKRVQSRTGELANAFLDLSEINSICPYHEENEKTSNVDVITAVDESVCTRSKIL</sequence>
<dbReference type="Proteomes" id="UP000299102">
    <property type="component" value="Unassembled WGS sequence"/>
</dbReference>
<gene>
    <name evidence="1" type="ORF">EVAR_57798_1</name>
</gene>
<dbReference type="AlphaFoldDB" id="A0A4C1Y6A2"/>